<feature type="compositionally biased region" description="Polar residues" evidence="2">
    <location>
        <begin position="272"/>
        <end position="284"/>
    </location>
</feature>
<dbReference type="Proteomes" id="UP000800093">
    <property type="component" value="Unassembled WGS sequence"/>
</dbReference>
<keyword evidence="4" id="KW-1185">Reference proteome</keyword>
<comment type="caution">
    <text evidence="3">The sequence shown here is derived from an EMBL/GenBank/DDBJ whole genome shotgun (WGS) entry which is preliminary data.</text>
</comment>
<evidence type="ECO:0000313" key="3">
    <source>
        <dbReference type="EMBL" id="KAF2261469.1"/>
    </source>
</evidence>
<reference evidence="4" key="1">
    <citation type="journal article" date="2020" name="Stud. Mycol.">
        <title>101 Dothideomycetes genomes: A test case for predicting lifestyles and emergence of pathogens.</title>
        <authorList>
            <person name="Haridas S."/>
            <person name="Albert R."/>
            <person name="Binder M."/>
            <person name="Bloem J."/>
            <person name="LaButti K."/>
            <person name="Salamov A."/>
            <person name="Andreopoulos B."/>
            <person name="Baker S."/>
            <person name="Barry K."/>
            <person name="Bills G."/>
            <person name="Bluhm B."/>
            <person name="Cannon C."/>
            <person name="Castanera R."/>
            <person name="Culley D."/>
            <person name="Daum C."/>
            <person name="Ezra D."/>
            <person name="Gonzalez J."/>
            <person name="Henrissat B."/>
            <person name="Kuo A."/>
            <person name="Liang C."/>
            <person name="Lipzen A."/>
            <person name="Lutzoni F."/>
            <person name="Magnuson J."/>
            <person name="Mondo S."/>
            <person name="Nolan M."/>
            <person name="Ohm R."/>
            <person name="Pangilinan J."/>
            <person name="Park H.-J."/>
            <person name="Ramirez L."/>
            <person name="Alfaro M."/>
            <person name="Sun H."/>
            <person name="Tritt A."/>
            <person name="Yoshinaga Y."/>
            <person name="Zwiers L.-H."/>
            <person name="Turgeon B."/>
            <person name="Goodwin S."/>
            <person name="Spatafora J."/>
            <person name="Crous P."/>
            <person name="Grigoriev I."/>
        </authorList>
    </citation>
    <scope>NUCLEOTIDE SEQUENCE [LARGE SCALE GENOMIC DNA]</scope>
    <source>
        <strain evidence="4">CBS 304.66</strain>
    </source>
</reference>
<dbReference type="OrthoDB" id="5410764at2759"/>
<gene>
    <name evidence="3" type="ORF">CC78DRAFT_355927</name>
</gene>
<evidence type="ECO:0000256" key="2">
    <source>
        <dbReference type="SAM" id="MobiDB-lite"/>
    </source>
</evidence>
<proteinExistence type="predicted"/>
<accession>A0A9P4K8J8</accession>
<feature type="region of interest" description="Disordered" evidence="2">
    <location>
        <begin position="490"/>
        <end position="622"/>
    </location>
</feature>
<sequence length="787" mass="87915">MASLTKPQTKPEEVTPQDVIFSCSLCNATFSEVYSGHAETVQGLSDGINPKNRLATKLFLAGCSHVICSKHFEGGGPPFHKANERPHAPCPVCVKEKSDTQPRQLFSVRGFKKGEYDPGIPKCFFLAPPMKLDSSGAEMEALRFQYKSLLRFGREITCQSKEARDRASEMQSDLMRLRQQCTEQQTKLQALEKENERLRPMERDLLGYRERMPAIKHFLGLIPTLTEQNGQMRQQLASLGYEIPHEPMAYDGDLFPLAGNDSIIPDSVGEPMTSTKRAISSHTVGRSAHATANLGEGTSSSPQARPYKRLKQLSSQTEPNIHALPTSKPRVGSRDLMPPPSKPLSRIKSIKQFIPNFRRKVSRGRNSPHPTSSAPVEPDIQMCERGHWEGVDQPAPFTSATERPHTQHGFQQESVYMTGALPRGHPPRLADSPDPEVLPSAIVEEDAPQSSYLPAMPQAGQPVRLPSAPSYIQLIDLGQDNDVNLEIRDPRRSSDAEYRPNPRFEESIEIPRRRVRSNNPSRWSLGHAHLRQSPKTTTEVIRHPDPLRSNPPRDSGHGPSGRPSFDPVTPAPQRFQQPAQAESVVSPFFESSHHNSQVYSRTGVTERNSLNRSVASQYQRPRMMHVQSDWHEPRSLNGLSFFNSPRNTQNEPIRFDNGHARSNQMDQSQQYWSRNLDSRGFMKRPDTERSSWLDDSAYSSSFGHGQSITSFPLNHPSHLRAAPLPAPVPSIISSNRSPARSSGPQLDSLAHVGVRSGQPIRSHFPGSTFTPPTRNLFSSAGRRSVRR</sequence>
<feature type="compositionally biased region" description="Polar residues" evidence="2">
    <location>
        <begin position="594"/>
        <end position="619"/>
    </location>
</feature>
<dbReference type="EMBL" id="ML986657">
    <property type="protein sequence ID" value="KAF2261469.1"/>
    <property type="molecule type" value="Genomic_DNA"/>
</dbReference>
<evidence type="ECO:0000313" key="4">
    <source>
        <dbReference type="Proteomes" id="UP000800093"/>
    </source>
</evidence>
<feature type="compositionally biased region" description="Polar residues" evidence="2">
    <location>
        <begin position="642"/>
        <end position="651"/>
    </location>
</feature>
<feature type="coiled-coil region" evidence="1">
    <location>
        <begin position="160"/>
        <end position="194"/>
    </location>
</feature>
<feature type="compositionally biased region" description="Basic and acidic residues" evidence="2">
    <location>
        <begin position="490"/>
        <end position="512"/>
    </location>
</feature>
<feature type="region of interest" description="Disordered" evidence="2">
    <location>
        <begin position="266"/>
        <end position="344"/>
    </location>
</feature>
<feature type="compositionally biased region" description="Low complexity" evidence="2">
    <location>
        <begin position="571"/>
        <end position="581"/>
    </location>
</feature>
<evidence type="ECO:0000256" key="1">
    <source>
        <dbReference type="SAM" id="Coils"/>
    </source>
</evidence>
<feature type="region of interest" description="Disordered" evidence="2">
    <location>
        <begin position="729"/>
        <end position="787"/>
    </location>
</feature>
<feature type="region of interest" description="Disordered" evidence="2">
    <location>
        <begin position="642"/>
        <end position="669"/>
    </location>
</feature>
<feature type="compositionally biased region" description="Polar residues" evidence="2">
    <location>
        <begin position="765"/>
        <end position="778"/>
    </location>
</feature>
<dbReference type="AlphaFoldDB" id="A0A9P4K8J8"/>
<protein>
    <submittedName>
        <fullName evidence="3">Uncharacterized protein</fullName>
    </submittedName>
</protein>
<feature type="compositionally biased region" description="Polar residues" evidence="2">
    <location>
        <begin position="660"/>
        <end position="669"/>
    </location>
</feature>
<feature type="compositionally biased region" description="Polar residues" evidence="2">
    <location>
        <begin position="731"/>
        <end position="745"/>
    </location>
</feature>
<keyword evidence="1" id="KW-0175">Coiled coil</keyword>
<organism evidence="3 4">
    <name type="scientific">Lojkania enalia</name>
    <dbReference type="NCBI Taxonomy" id="147567"/>
    <lineage>
        <taxon>Eukaryota</taxon>
        <taxon>Fungi</taxon>
        <taxon>Dikarya</taxon>
        <taxon>Ascomycota</taxon>
        <taxon>Pezizomycotina</taxon>
        <taxon>Dothideomycetes</taxon>
        <taxon>Pleosporomycetidae</taxon>
        <taxon>Pleosporales</taxon>
        <taxon>Pleosporales incertae sedis</taxon>
        <taxon>Lojkania</taxon>
    </lineage>
</organism>
<name>A0A9P4K8J8_9PLEO</name>